<dbReference type="Proteomes" id="UP000069272">
    <property type="component" value="Chromosome 3L"/>
</dbReference>
<keyword evidence="2" id="KW-0732">Signal</keyword>
<evidence type="ECO:0000256" key="1">
    <source>
        <dbReference type="SAM" id="MobiDB-lite"/>
    </source>
</evidence>
<organism evidence="3 4">
    <name type="scientific">Anopheles albimanus</name>
    <name type="common">New world malaria mosquito</name>
    <dbReference type="NCBI Taxonomy" id="7167"/>
    <lineage>
        <taxon>Eukaryota</taxon>
        <taxon>Metazoa</taxon>
        <taxon>Ecdysozoa</taxon>
        <taxon>Arthropoda</taxon>
        <taxon>Hexapoda</taxon>
        <taxon>Insecta</taxon>
        <taxon>Pterygota</taxon>
        <taxon>Neoptera</taxon>
        <taxon>Endopterygota</taxon>
        <taxon>Diptera</taxon>
        <taxon>Nematocera</taxon>
        <taxon>Culicoidea</taxon>
        <taxon>Culicidae</taxon>
        <taxon>Anophelinae</taxon>
        <taxon>Anopheles</taxon>
    </lineage>
</organism>
<feature type="compositionally biased region" description="Acidic residues" evidence="1">
    <location>
        <begin position="25"/>
        <end position="40"/>
    </location>
</feature>
<sequence>MRCTIILLCFVAIPLIVAVPIAQPDGEEETTPSDESEDDLGGAVDVDWDPYLTDGEQGENGDSGDHLSLEDTIRKSMDKVSSNIRDRIQAIPKKMKYLAVLVVLGLLAYASVSGVPVPEESKEETATTAPSDTTDEAKGEKPANGGPTDFLQNIIRNAMNSLPPNIAERIQMVGLHF</sequence>
<evidence type="ECO:0000256" key="2">
    <source>
        <dbReference type="SAM" id="SignalP"/>
    </source>
</evidence>
<accession>A0A182FGJ3</accession>
<dbReference type="AlphaFoldDB" id="A0A182FGJ3"/>
<evidence type="ECO:0000313" key="4">
    <source>
        <dbReference type="Proteomes" id="UP000069272"/>
    </source>
</evidence>
<reference evidence="3 4" key="1">
    <citation type="journal article" date="2017" name="G3 (Bethesda)">
        <title>The Physical Genome Mapping of Anopheles albimanus Corrected Scaffold Misassemblies and Identified Interarm Rearrangements in Genus Anopheles.</title>
        <authorList>
            <person name="Artemov G.N."/>
            <person name="Peery A.N."/>
            <person name="Jiang X."/>
            <person name="Tu Z."/>
            <person name="Stegniy V.N."/>
            <person name="Sharakhova M.V."/>
            <person name="Sharakhov I.V."/>
        </authorList>
    </citation>
    <scope>NUCLEOTIDE SEQUENCE [LARGE SCALE GENOMIC DNA]</scope>
    <source>
        <strain evidence="3 4">ALBI9_A</strain>
    </source>
</reference>
<dbReference type="VEuPathDB" id="VectorBase:AALB005634"/>
<evidence type="ECO:0000313" key="3">
    <source>
        <dbReference type="EnsemblMetazoa" id="AALB005634-PA"/>
    </source>
</evidence>
<proteinExistence type="predicted"/>
<dbReference type="EnsemblMetazoa" id="AALB005634-RA">
    <property type="protein sequence ID" value="AALB005634-PA"/>
    <property type="gene ID" value="AALB005634"/>
</dbReference>
<keyword evidence="4" id="KW-1185">Reference proteome</keyword>
<feature type="chain" id="PRO_5043624128" evidence="2">
    <location>
        <begin position="19"/>
        <end position="177"/>
    </location>
</feature>
<protein>
    <submittedName>
        <fullName evidence="3">Uncharacterized protein</fullName>
    </submittedName>
</protein>
<reference evidence="3" key="2">
    <citation type="submission" date="2022-08" db="UniProtKB">
        <authorList>
            <consortium name="EnsemblMetazoa"/>
        </authorList>
    </citation>
    <scope>IDENTIFICATION</scope>
    <source>
        <strain evidence="3">STECLA/ALBI9_A</strain>
    </source>
</reference>
<feature type="region of interest" description="Disordered" evidence="1">
    <location>
        <begin position="115"/>
        <end position="149"/>
    </location>
</feature>
<name>A0A182FGJ3_ANOAL</name>
<feature type="region of interest" description="Disordered" evidence="1">
    <location>
        <begin position="25"/>
        <end position="68"/>
    </location>
</feature>
<feature type="signal peptide" evidence="2">
    <location>
        <begin position="1"/>
        <end position="18"/>
    </location>
</feature>